<protein>
    <submittedName>
        <fullName evidence="2">Uncharacterized protein</fullName>
    </submittedName>
</protein>
<feature type="region of interest" description="Disordered" evidence="1">
    <location>
        <begin position="137"/>
        <end position="161"/>
    </location>
</feature>
<feature type="compositionally biased region" description="Low complexity" evidence="1">
    <location>
        <begin position="66"/>
        <end position="77"/>
    </location>
</feature>
<feature type="region of interest" description="Disordered" evidence="1">
    <location>
        <begin position="1"/>
        <end position="109"/>
    </location>
</feature>
<keyword evidence="3" id="KW-1185">Reference proteome</keyword>
<gene>
    <name evidence="2" type="ORF">ONZ51_g12855</name>
</gene>
<evidence type="ECO:0000256" key="1">
    <source>
        <dbReference type="SAM" id="MobiDB-lite"/>
    </source>
</evidence>
<reference evidence="2" key="1">
    <citation type="submission" date="2022-11" db="EMBL/GenBank/DDBJ databases">
        <title>Genome Sequence of Cubamyces cubensis.</title>
        <authorList>
            <person name="Buettner E."/>
        </authorList>
    </citation>
    <scope>NUCLEOTIDE SEQUENCE</scope>
    <source>
        <strain evidence="2">MPL-01</strain>
    </source>
</reference>
<evidence type="ECO:0000313" key="3">
    <source>
        <dbReference type="Proteomes" id="UP001215151"/>
    </source>
</evidence>
<evidence type="ECO:0000313" key="2">
    <source>
        <dbReference type="EMBL" id="KAJ8454743.1"/>
    </source>
</evidence>
<feature type="compositionally biased region" description="Polar residues" evidence="1">
    <location>
        <begin position="83"/>
        <end position="103"/>
    </location>
</feature>
<organism evidence="2 3">
    <name type="scientific">Trametes cubensis</name>
    <dbReference type="NCBI Taxonomy" id="1111947"/>
    <lineage>
        <taxon>Eukaryota</taxon>
        <taxon>Fungi</taxon>
        <taxon>Dikarya</taxon>
        <taxon>Basidiomycota</taxon>
        <taxon>Agaricomycotina</taxon>
        <taxon>Agaricomycetes</taxon>
        <taxon>Polyporales</taxon>
        <taxon>Polyporaceae</taxon>
        <taxon>Trametes</taxon>
    </lineage>
</organism>
<dbReference type="EMBL" id="JAPEVG010000898">
    <property type="protein sequence ID" value="KAJ8454743.1"/>
    <property type="molecule type" value="Genomic_DNA"/>
</dbReference>
<comment type="caution">
    <text evidence="2">The sequence shown here is derived from an EMBL/GenBank/DDBJ whole genome shotgun (WGS) entry which is preliminary data.</text>
</comment>
<accession>A0AAD7X4J8</accession>
<feature type="compositionally biased region" description="Basic and acidic residues" evidence="1">
    <location>
        <begin position="30"/>
        <end position="40"/>
    </location>
</feature>
<sequence>MVEEEADLGIGSQYWEGAIDVSASPSDSQSKFELDTEKSTTQRSTRRSSKARTPTIISDEENESALPSTSKPPSTLKSEGKRSQASKPHSSQTKKGSGTATRQRLQKEPLFMESDIEEVIEDHLGLLASGSANVFASDMDDDEMEPTLRSTGRETQPTGNRRLVSAIMDDDSDDGATFKAFGARARTIRKR</sequence>
<dbReference type="AlphaFoldDB" id="A0AAD7X4J8"/>
<name>A0AAD7X4J8_9APHY</name>
<feature type="compositionally biased region" description="Polar residues" evidence="1">
    <location>
        <begin position="148"/>
        <end position="159"/>
    </location>
</feature>
<proteinExistence type="predicted"/>
<dbReference type="Proteomes" id="UP001215151">
    <property type="component" value="Unassembled WGS sequence"/>
</dbReference>